<sequence>MSITIEDNVTTNLFEVGTICIKDLFKSEIKLIIPDYQRPYVWNKEHITALLEDWHDHFFKDNEFNEDAIEYFMGAVMIHKNNNNNNYEVIDGQQRLTTLLVMDYVWNNDDSVLSKGNFNFAYKSKVSATHIKENRNYLHSINGNLISKHFNKIVSKLIFSIIITDKEDNAFVFFDSQNNRGVPLDEIDFFKSYHLRELNNFENYLKFFAKKFDQFNSLNNAKIHNEPHLKSLNELFIKQLWRIRFWSKNKLWFASRKSLLNTFQKNTVVFDAVDNVRLYPSFNNTLGSSLRFNKQMQPELNSTIRLYGSDSIDIPFTINQPIQKGIGFFLFTEKYSSLFNYIFRDKKIEDISNVTSLIYKLYNDYFINLYQMALVMYYDKFGEEQIEAFAKWFEHFMGAFRMNRSSIVEQSPIVLLRDYGNILQLIQQSYLSNEVLSSLKKAVPENYYEGFTYEDKNDKIFIANANGQLSFARQNYYQSVKSFYSKSITLNYKLTDKQNWINGSFTK</sequence>
<dbReference type="STRING" id="229205.SAMN05444372_11094"/>
<evidence type="ECO:0000313" key="4">
    <source>
        <dbReference type="Proteomes" id="UP000184020"/>
    </source>
</evidence>
<reference evidence="4" key="1">
    <citation type="submission" date="2016-11" db="EMBL/GenBank/DDBJ databases">
        <authorList>
            <person name="Varghese N."/>
            <person name="Submissions S."/>
        </authorList>
    </citation>
    <scope>NUCLEOTIDE SEQUENCE [LARGE SCALE GENOMIC DNA]</scope>
    <source>
        <strain evidence="4">DSM 17659</strain>
    </source>
</reference>
<name>A0A1M5N0J9_9FLAO</name>
<dbReference type="RefSeq" id="WP_073020558.1">
    <property type="nucleotide sequence ID" value="NZ_FQWF01000010.1"/>
</dbReference>
<dbReference type="AlphaFoldDB" id="A0A1M5N0J9"/>
<accession>A0A1M5N0J9</accession>
<proteinExistence type="predicted"/>
<organism evidence="3 4">
    <name type="scientific">Flavobacterium micromati</name>
    <dbReference type="NCBI Taxonomy" id="229205"/>
    <lineage>
        <taxon>Bacteria</taxon>
        <taxon>Pseudomonadati</taxon>
        <taxon>Bacteroidota</taxon>
        <taxon>Flavobacteriia</taxon>
        <taxon>Flavobacteriales</taxon>
        <taxon>Flavobacteriaceae</taxon>
        <taxon>Flavobacterium</taxon>
    </lineage>
</organism>
<dbReference type="PANTHER" id="PTHR35149">
    <property type="entry name" value="SLL5132 PROTEIN"/>
    <property type="match status" value="1"/>
</dbReference>
<keyword evidence="4" id="KW-1185">Reference proteome</keyword>
<dbReference type="EMBL" id="FQWF01000010">
    <property type="protein sequence ID" value="SHG82513.1"/>
    <property type="molecule type" value="Genomic_DNA"/>
</dbReference>
<dbReference type="PANTHER" id="PTHR35149:SF2">
    <property type="entry name" value="DUF262 DOMAIN-CONTAINING PROTEIN"/>
    <property type="match status" value="1"/>
</dbReference>
<gene>
    <name evidence="3" type="ORF">SAMN05444372_11094</name>
</gene>
<evidence type="ECO:0000313" key="3">
    <source>
        <dbReference type="EMBL" id="SHG82513.1"/>
    </source>
</evidence>
<protein>
    <submittedName>
        <fullName evidence="3">Uncharacterized protein</fullName>
    </submittedName>
</protein>
<dbReference type="InterPro" id="IPR004919">
    <property type="entry name" value="GmrSD_N"/>
</dbReference>
<evidence type="ECO:0000259" key="2">
    <source>
        <dbReference type="Pfam" id="PF25202"/>
    </source>
</evidence>
<dbReference type="Pfam" id="PF03235">
    <property type="entry name" value="GmrSD_N"/>
    <property type="match status" value="1"/>
</dbReference>
<dbReference type="Proteomes" id="UP000184020">
    <property type="component" value="Unassembled WGS sequence"/>
</dbReference>
<evidence type="ECO:0000259" key="1">
    <source>
        <dbReference type="Pfam" id="PF03235"/>
    </source>
</evidence>
<feature type="domain" description="DUF7834" evidence="2">
    <location>
        <begin position="222"/>
        <end position="448"/>
    </location>
</feature>
<dbReference type="Pfam" id="PF25202">
    <property type="entry name" value="DUF7834"/>
    <property type="match status" value="1"/>
</dbReference>
<dbReference type="InterPro" id="IPR057156">
    <property type="entry name" value="DUF7834"/>
</dbReference>
<feature type="domain" description="GmrSD restriction endonucleases N-terminal" evidence="1">
    <location>
        <begin position="21"/>
        <end position="194"/>
    </location>
</feature>
<dbReference type="OrthoDB" id="9798761at2"/>